<reference evidence="12" key="1">
    <citation type="submission" date="2025-08" db="UniProtKB">
        <authorList>
            <consortium name="Ensembl"/>
        </authorList>
    </citation>
    <scope>IDENTIFICATION</scope>
</reference>
<dbReference type="GO" id="GO:0003677">
    <property type="term" value="F:DNA binding"/>
    <property type="evidence" value="ECO:0007669"/>
    <property type="project" value="UniProtKB-KW"/>
</dbReference>
<keyword evidence="3 9" id="KW-0863">Zinc-finger</keyword>
<keyword evidence="7" id="KW-0804">Transcription</keyword>
<comment type="subcellular location">
    <subcellularLocation>
        <location evidence="1">Nucleus</location>
    </subcellularLocation>
</comment>
<dbReference type="Pfam" id="PF05699">
    <property type="entry name" value="Dimer_Tnp_hAT"/>
    <property type="match status" value="1"/>
</dbReference>
<feature type="region of interest" description="Disordered" evidence="10">
    <location>
        <begin position="493"/>
        <end position="531"/>
    </location>
</feature>
<keyword evidence="8" id="KW-0539">Nucleus</keyword>
<dbReference type="SUPFAM" id="SSF140996">
    <property type="entry name" value="Hermes dimerisation domain"/>
    <property type="match status" value="1"/>
</dbReference>
<sequence length="645" mass="72107">MATNLVSKSNTVSDIWAHFGFEADDKGQPVNLDKAICRICRTEVSVSRGNTTNLRFHLRINHPVAFARLGRTSSRPSTSGQQRQLGVSEAFARGAKYQSGSNRWRALTDSVTRYLVEEMVPFRTVEKPAFKAMLHEFDKQYVLPDRKFFSQTAIPEKYLSVKDGVIQELKYVDYFSVTADMWSSVNNMPYMSLTIHYLSANWELKSKCLETVFTPESHTADNLAEALRSSFQEWSLDERKLICITTDNGANIVAAVRKLGWTWLNCFGHNLHLAVTNSMKTEKDGTARAMGVCRNLVTAFSQSWQKKKKLQKEQVGHNLPQHGLVLVSCVLNFESTFLEKMVARILEQIPAIRRVLMDDRRSQHLIPTWQDIEVLESINAALKKVADFTDALSSEKTVTASSVLPVLQLLTEDILLPTNEDTELTRNIKQKMIEVLKDKYSAPGSQQLLAKASFIDPRHKADTNSQHDTKDALLEEMLAMPEERRGIGGGEAAMSAAVAGEGEGESASSSPPKKKKLADLLGKRRAKSSNPVPIRIRADTEVTRYLQEEALDLHSDPLAWWRDNQARFPLLSKVARKYLTVCVTSTPSERVFSAAGNIVTPLRSSLKPDKFNMLVFLARRGRPPEDFVLGAGGGGGGHQESRQTP</sequence>
<dbReference type="PANTHER" id="PTHR46481">
    <property type="entry name" value="ZINC FINGER BED DOMAIN-CONTAINING PROTEIN 4"/>
    <property type="match status" value="1"/>
</dbReference>
<dbReference type="GO" id="GO:0005634">
    <property type="term" value="C:nucleus"/>
    <property type="evidence" value="ECO:0007669"/>
    <property type="project" value="UniProtKB-SubCell"/>
</dbReference>
<accession>A0A8C7Z356</accession>
<proteinExistence type="predicted"/>
<feature type="compositionally biased region" description="Low complexity" evidence="10">
    <location>
        <begin position="493"/>
        <end position="510"/>
    </location>
</feature>
<protein>
    <recommendedName>
        <fullName evidence="11">BED-type domain-containing protein</fullName>
    </recommendedName>
</protein>
<evidence type="ECO:0000256" key="1">
    <source>
        <dbReference type="ARBA" id="ARBA00004123"/>
    </source>
</evidence>
<dbReference type="GeneTree" id="ENSGT00940000161131"/>
<evidence type="ECO:0000313" key="12">
    <source>
        <dbReference type="Ensembl" id="ENSOSIP00000036987.1"/>
    </source>
</evidence>
<dbReference type="InterPro" id="IPR052035">
    <property type="entry name" value="ZnF_BED_domain_contain"/>
</dbReference>
<dbReference type="SUPFAM" id="SSF57667">
    <property type="entry name" value="beta-beta-alpha zinc fingers"/>
    <property type="match status" value="1"/>
</dbReference>
<evidence type="ECO:0000256" key="3">
    <source>
        <dbReference type="ARBA" id="ARBA00022771"/>
    </source>
</evidence>
<evidence type="ECO:0000256" key="10">
    <source>
        <dbReference type="SAM" id="MobiDB-lite"/>
    </source>
</evidence>
<evidence type="ECO:0000256" key="7">
    <source>
        <dbReference type="ARBA" id="ARBA00023163"/>
    </source>
</evidence>
<name>A0A8C7Z356_9TELE</name>
<dbReference type="PANTHER" id="PTHR46481:SF9">
    <property type="entry name" value="ZINC FINGER BED DOMAIN-CONTAINING PROTEIN 1-LIKE"/>
    <property type="match status" value="1"/>
</dbReference>
<dbReference type="GO" id="GO:0008270">
    <property type="term" value="F:zinc ion binding"/>
    <property type="evidence" value="ECO:0007669"/>
    <property type="project" value="UniProtKB-KW"/>
</dbReference>
<evidence type="ECO:0000256" key="8">
    <source>
        <dbReference type="ARBA" id="ARBA00023242"/>
    </source>
</evidence>
<evidence type="ECO:0000313" key="13">
    <source>
        <dbReference type="Proteomes" id="UP000694383"/>
    </source>
</evidence>
<dbReference type="SMART" id="SM00614">
    <property type="entry name" value="ZnF_BED"/>
    <property type="match status" value="1"/>
</dbReference>
<dbReference type="Proteomes" id="UP000694383">
    <property type="component" value="Unplaced"/>
</dbReference>
<keyword evidence="4" id="KW-0862">Zinc</keyword>
<dbReference type="SUPFAM" id="SSF53098">
    <property type="entry name" value="Ribonuclease H-like"/>
    <property type="match status" value="1"/>
</dbReference>
<organism evidence="12 13">
    <name type="scientific">Oryzias sinensis</name>
    <name type="common">Chinese medaka</name>
    <dbReference type="NCBI Taxonomy" id="183150"/>
    <lineage>
        <taxon>Eukaryota</taxon>
        <taxon>Metazoa</taxon>
        <taxon>Chordata</taxon>
        <taxon>Craniata</taxon>
        <taxon>Vertebrata</taxon>
        <taxon>Euteleostomi</taxon>
        <taxon>Actinopterygii</taxon>
        <taxon>Neopterygii</taxon>
        <taxon>Teleostei</taxon>
        <taxon>Neoteleostei</taxon>
        <taxon>Acanthomorphata</taxon>
        <taxon>Ovalentaria</taxon>
        <taxon>Atherinomorphae</taxon>
        <taxon>Beloniformes</taxon>
        <taxon>Adrianichthyidae</taxon>
        <taxon>Oryziinae</taxon>
        <taxon>Oryzias</taxon>
    </lineage>
</organism>
<evidence type="ECO:0000259" key="11">
    <source>
        <dbReference type="PROSITE" id="PS50808"/>
    </source>
</evidence>
<keyword evidence="6" id="KW-0238">DNA-binding</keyword>
<dbReference type="InterPro" id="IPR008906">
    <property type="entry name" value="HATC_C_dom"/>
</dbReference>
<evidence type="ECO:0000256" key="6">
    <source>
        <dbReference type="ARBA" id="ARBA00023125"/>
    </source>
</evidence>
<dbReference type="Ensembl" id="ENSOSIT00000038980.1">
    <property type="protein sequence ID" value="ENSOSIP00000036987.1"/>
    <property type="gene ID" value="ENSOSIG00000018358.1"/>
</dbReference>
<keyword evidence="5" id="KW-0805">Transcription regulation</keyword>
<feature type="domain" description="BED-type" evidence="11">
    <location>
        <begin position="10"/>
        <end position="69"/>
    </location>
</feature>
<keyword evidence="13" id="KW-1185">Reference proteome</keyword>
<evidence type="ECO:0000256" key="9">
    <source>
        <dbReference type="PROSITE-ProRule" id="PRU00027"/>
    </source>
</evidence>
<dbReference type="PROSITE" id="PS50808">
    <property type="entry name" value="ZF_BED"/>
    <property type="match status" value="1"/>
</dbReference>
<dbReference type="InterPro" id="IPR036236">
    <property type="entry name" value="Znf_C2H2_sf"/>
</dbReference>
<evidence type="ECO:0000256" key="4">
    <source>
        <dbReference type="ARBA" id="ARBA00022833"/>
    </source>
</evidence>
<dbReference type="Pfam" id="PF02892">
    <property type="entry name" value="zf-BED"/>
    <property type="match status" value="1"/>
</dbReference>
<dbReference type="InterPro" id="IPR012337">
    <property type="entry name" value="RNaseH-like_sf"/>
</dbReference>
<dbReference type="GO" id="GO:0046983">
    <property type="term" value="F:protein dimerization activity"/>
    <property type="evidence" value="ECO:0007669"/>
    <property type="project" value="InterPro"/>
</dbReference>
<evidence type="ECO:0000256" key="2">
    <source>
        <dbReference type="ARBA" id="ARBA00022723"/>
    </source>
</evidence>
<reference evidence="12" key="2">
    <citation type="submission" date="2025-09" db="UniProtKB">
        <authorList>
            <consortium name="Ensembl"/>
        </authorList>
    </citation>
    <scope>IDENTIFICATION</scope>
</reference>
<dbReference type="InterPro" id="IPR003656">
    <property type="entry name" value="Znf_BED"/>
</dbReference>
<evidence type="ECO:0000256" key="5">
    <source>
        <dbReference type="ARBA" id="ARBA00023015"/>
    </source>
</evidence>
<keyword evidence="2" id="KW-0479">Metal-binding</keyword>
<dbReference type="AlphaFoldDB" id="A0A8C7Z356"/>